<evidence type="ECO:0000313" key="12">
    <source>
        <dbReference type="EMBL" id="KAA0157946.1"/>
    </source>
</evidence>
<dbReference type="GO" id="GO:0015031">
    <property type="term" value="P:protein transport"/>
    <property type="evidence" value="ECO:0007669"/>
    <property type="project" value="UniProtKB-KW"/>
</dbReference>
<accession>A0A5A8ED32</accession>
<keyword evidence="5 9" id="KW-0653">Protein transport</keyword>
<evidence type="ECO:0000256" key="4">
    <source>
        <dbReference type="ARBA" id="ARBA00022833"/>
    </source>
</evidence>
<dbReference type="GO" id="GO:0046872">
    <property type="term" value="F:metal ion binding"/>
    <property type="evidence" value="ECO:0007669"/>
    <property type="project" value="UniProtKB-KW"/>
</dbReference>
<dbReference type="InterPro" id="IPR035427">
    <property type="entry name" value="Tim10-like_dom_sf"/>
</dbReference>
<keyword evidence="3" id="KW-0479">Metal-binding</keyword>
<evidence type="ECO:0000256" key="1">
    <source>
        <dbReference type="ARBA" id="ARBA00006720"/>
    </source>
</evidence>
<organism evidence="14 15">
    <name type="scientific">Cafeteria roenbergensis</name>
    <name type="common">Marine flagellate</name>
    <dbReference type="NCBI Taxonomy" id="33653"/>
    <lineage>
        <taxon>Eukaryota</taxon>
        <taxon>Sar</taxon>
        <taxon>Stramenopiles</taxon>
        <taxon>Bigyra</taxon>
        <taxon>Opalozoa</taxon>
        <taxon>Bicosoecida</taxon>
        <taxon>Cafeteriaceae</taxon>
        <taxon>Cafeteria</taxon>
    </lineage>
</organism>
<evidence type="ECO:0000313" key="15">
    <source>
        <dbReference type="Proteomes" id="UP000322899"/>
    </source>
</evidence>
<keyword evidence="9" id="KW-0999">Mitochondrion inner membrane</keyword>
<proteinExistence type="inferred from homology"/>
<evidence type="ECO:0000256" key="3">
    <source>
        <dbReference type="ARBA" id="ARBA00022723"/>
    </source>
</evidence>
<dbReference type="EMBL" id="VLTO01000029">
    <property type="protein sequence ID" value="KAA0173821.1"/>
    <property type="molecule type" value="Genomic_DNA"/>
</dbReference>
<gene>
    <name evidence="14" type="ORF">FNF27_04778</name>
    <name evidence="12" type="ORF">FNF28_06453</name>
    <name evidence="11" type="ORF">FNF29_04661</name>
    <name evidence="13" type="ORF">FNF31_02030</name>
</gene>
<evidence type="ECO:0000256" key="5">
    <source>
        <dbReference type="ARBA" id="ARBA00022927"/>
    </source>
</evidence>
<keyword evidence="9" id="KW-0143">Chaperone</keyword>
<evidence type="ECO:0000256" key="2">
    <source>
        <dbReference type="ARBA" id="ARBA00022448"/>
    </source>
</evidence>
<keyword evidence="7 9" id="KW-0496">Mitochondrion</keyword>
<comment type="domain">
    <text evidence="9">The twin CX3C motif contains 4 conserved Cys residues that form 2 disulfide bonds in the mitochondrial intermembrane space.</text>
</comment>
<dbReference type="GO" id="GO:0045039">
    <property type="term" value="P:protein insertion into mitochondrial inner membrane"/>
    <property type="evidence" value="ECO:0007669"/>
    <property type="project" value="TreeGrafter"/>
</dbReference>
<dbReference type="PANTHER" id="PTHR11038">
    <property type="entry name" value="MITOCHONDRIAL IMPORT INNER MEMBRANE TRANSLOCASE SUBUNIT TIM10"/>
    <property type="match status" value="1"/>
</dbReference>
<keyword evidence="4" id="KW-0862">Zinc</keyword>
<comment type="similarity">
    <text evidence="1 9">Belongs to the small Tim family.</text>
</comment>
<dbReference type="Pfam" id="PF02953">
    <property type="entry name" value="zf-Tim10_DDP"/>
    <property type="match status" value="1"/>
</dbReference>
<reference evidence="15 16" key="1">
    <citation type="submission" date="2019-07" db="EMBL/GenBank/DDBJ databases">
        <title>Genomes of Cafeteria roenbergensis.</title>
        <authorList>
            <person name="Fischer M.G."/>
            <person name="Hackl T."/>
            <person name="Roman M."/>
        </authorList>
    </citation>
    <scope>NUCLEOTIDE SEQUENCE [LARGE SCALE GENOMIC DNA]</scope>
    <source>
        <strain evidence="11 16">BVI</strain>
        <strain evidence="13 18">Cflag</strain>
        <strain evidence="14 15">E4-10P</strain>
        <strain evidence="12 17">RCC970-E3</strain>
    </source>
</reference>
<dbReference type="Gene3D" id="1.10.287.810">
    <property type="entry name" value="Mitochondrial import inner membrane translocase subunit tim13 like domains"/>
    <property type="match status" value="1"/>
</dbReference>
<dbReference type="EMBL" id="VLTM01000013">
    <property type="protein sequence ID" value="KAA0165368.1"/>
    <property type="molecule type" value="Genomic_DNA"/>
</dbReference>
<dbReference type="AlphaFoldDB" id="A0A5A8ED32"/>
<dbReference type="GO" id="GO:0005743">
    <property type="term" value="C:mitochondrial inner membrane"/>
    <property type="evidence" value="ECO:0007669"/>
    <property type="project" value="UniProtKB-SubCell"/>
</dbReference>
<sequence>MASGMSADEVRMFTKVEIDSLNDLQNRVMKACYAKCIARPVRNGELELGEMTCIDRCVPKYFETHEMVQKEFQRMVQVPR</sequence>
<evidence type="ECO:0000313" key="16">
    <source>
        <dbReference type="Proteomes" id="UP000323011"/>
    </source>
</evidence>
<dbReference type="Proteomes" id="UP000322899">
    <property type="component" value="Unassembled WGS sequence"/>
</dbReference>
<evidence type="ECO:0000313" key="11">
    <source>
        <dbReference type="EMBL" id="KAA0151453.1"/>
    </source>
</evidence>
<keyword evidence="16" id="KW-1185">Reference proteome</keyword>
<dbReference type="OMA" id="RRMTQAC"/>
<keyword evidence="9" id="KW-0472">Membrane</keyword>
<evidence type="ECO:0000313" key="13">
    <source>
        <dbReference type="EMBL" id="KAA0165368.1"/>
    </source>
</evidence>
<keyword evidence="2 9" id="KW-0813">Transport</keyword>
<dbReference type="Proteomes" id="UP000325113">
    <property type="component" value="Unassembled WGS sequence"/>
</dbReference>
<evidence type="ECO:0000256" key="8">
    <source>
        <dbReference type="ARBA" id="ARBA00023157"/>
    </source>
</evidence>
<dbReference type="OrthoDB" id="274922at2759"/>
<comment type="subcellular location">
    <subcellularLocation>
        <location evidence="9">Mitochondrion inner membrane</location>
        <topology evidence="9">Peripheral membrane protein</topology>
        <orientation evidence="9">Intermembrane side</orientation>
    </subcellularLocation>
</comment>
<name>A0A5A8ED32_CAFRO</name>
<evidence type="ECO:0000313" key="18">
    <source>
        <dbReference type="Proteomes" id="UP000325113"/>
    </source>
</evidence>
<evidence type="ECO:0000256" key="6">
    <source>
        <dbReference type="ARBA" id="ARBA00023010"/>
    </source>
</evidence>
<dbReference type="PANTHER" id="PTHR11038:SF16">
    <property type="entry name" value="MITOCHONDRIAL IMPORT INNER MEMBRANE TRANSLOCASE SUBUNIT TIM10"/>
    <property type="match status" value="1"/>
</dbReference>
<evidence type="ECO:0000259" key="10">
    <source>
        <dbReference type="Pfam" id="PF02953"/>
    </source>
</evidence>
<evidence type="ECO:0000256" key="9">
    <source>
        <dbReference type="RuleBase" id="RU367043"/>
    </source>
</evidence>
<dbReference type="EMBL" id="VLTN01000027">
    <property type="protein sequence ID" value="KAA0151453.1"/>
    <property type="molecule type" value="Genomic_DNA"/>
</dbReference>
<protein>
    <recommendedName>
        <fullName evidence="9">Mitochondrial import inner membrane translocase subunit</fullName>
    </recommendedName>
</protein>
<keyword evidence="6 9" id="KW-0811">Translocation</keyword>
<dbReference type="Proteomes" id="UP000323011">
    <property type="component" value="Unassembled WGS sequence"/>
</dbReference>
<evidence type="ECO:0000256" key="7">
    <source>
        <dbReference type="ARBA" id="ARBA00023128"/>
    </source>
</evidence>
<dbReference type="EMBL" id="VLTL01000162">
    <property type="protein sequence ID" value="KAA0157946.1"/>
    <property type="molecule type" value="Genomic_DNA"/>
</dbReference>
<dbReference type="SUPFAM" id="SSF144122">
    <property type="entry name" value="Tim10-like"/>
    <property type="match status" value="1"/>
</dbReference>
<dbReference type="Proteomes" id="UP000324907">
    <property type="component" value="Unassembled WGS sequence"/>
</dbReference>
<dbReference type="InterPro" id="IPR004217">
    <property type="entry name" value="Tim10-like"/>
</dbReference>
<evidence type="ECO:0000313" key="14">
    <source>
        <dbReference type="EMBL" id="KAA0173821.1"/>
    </source>
</evidence>
<evidence type="ECO:0000313" key="17">
    <source>
        <dbReference type="Proteomes" id="UP000324907"/>
    </source>
</evidence>
<comment type="function">
    <text evidence="9">Mitochondrial intermembrane chaperone that participates in the import and insertion of some multi-pass transmembrane proteins into the mitochondrial inner membrane. Also required for the transfer of beta-barrel precursors from the TOM complex to the sorting and assembly machinery (SAM complex) of the outer membrane. Acts as a chaperone-like protein that protects the hydrophobic precursors from aggregation and guide them through the mitochondrial intermembrane space.</text>
</comment>
<comment type="subunit">
    <text evidence="9">Heterohexamer.</text>
</comment>
<feature type="domain" description="Tim10-like" evidence="10">
    <location>
        <begin position="16"/>
        <end position="73"/>
    </location>
</feature>
<comment type="caution">
    <text evidence="14">The sequence shown here is derived from an EMBL/GenBank/DDBJ whole genome shotgun (WGS) entry which is preliminary data.</text>
</comment>
<keyword evidence="8 9" id="KW-1015">Disulfide bond</keyword>